<comment type="caution">
    <text evidence="1">The sequence shown here is derived from an EMBL/GenBank/DDBJ whole genome shotgun (WGS) entry which is preliminary data.</text>
</comment>
<reference evidence="1 2" key="1">
    <citation type="journal article" date="2016" name="Nat. Commun.">
        <title>Thousands of microbial genomes shed light on interconnected biogeochemical processes in an aquifer system.</title>
        <authorList>
            <person name="Anantharaman K."/>
            <person name="Brown C.T."/>
            <person name="Hug L.A."/>
            <person name="Sharon I."/>
            <person name="Castelle C.J."/>
            <person name="Probst A.J."/>
            <person name="Thomas B.C."/>
            <person name="Singh A."/>
            <person name="Wilkins M.J."/>
            <person name="Karaoz U."/>
            <person name="Brodie E.L."/>
            <person name="Williams K.H."/>
            <person name="Hubbard S.S."/>
            <person name="Banfield J.F."/>
        </authorList>
    </citation>
    <scope>NUCLEOTIDE SEQUENCE [LARGE SCALE GENOMIC DNA]</scope>
</reference>
<evidence type="ECO:0008006" key="3">
    <source>
        <dbReference type="Google" id="ProtNLM"/>
    </source>
</evidence>
<sequence>MKIKYFLILFLLTSACTKKRNVIDCIPGWEKCSYKSQFEASKKFKFYHLNKDQKEIIQGLGILPCRTSYKIFVFEETKNNWSEIKLPPEILECKIIINNISIFGFKIIFSCLGKNYYYHYCYKTGKWQKEKEVIKKQKIKKERNIPQNYQYYIKNKPRLTGFYLYSLVII</sequence>
<dbReference type="EMBL" id="MFUP01000008">
    <property type="protein sequence ID" value="OGI87760.1"/>
    <property type="molecule type" value="Genomic_DNA"/>
</dbReference>
<dbReference type="Proteomes" id="UP000185809">
    <property type="component" value="Unassembled WGS sequence"/>
</dbReference>
<dbReference type="PROSITE" id="PS51257">
    <property type="entry name" value="PROKAR_LIPOPROTEIN"/>
    <property type="match status" value="1"/>
</dbReference>
<proteinExistence type="predicted"/>
<evidence type="ECO:0000313" key="2">
    <source>
        <dbReference type="Proteomes" id="UP000185809"/>
    </source>
</evidence>
<evidence type="ECO:0000313" key="1">
    <source>
        <dbReference type="EMBL" id="OGI87760.1"/>
    </source>
</evidence>
<protein>
    <recommendedName>
        <fullName evidence="3">Lipoprotein</fullName>
    </recommendedName>
</protein>
<name>A0A1F6X0U8_9BACT</name>
<organism evidence="1 2">
    <name type="scientific">Candidatus Nomurabacteria bacterium RIFCSPLOWO2_01_FULL_33_24</name>
    <dbReference type="NCBI Taxonomy" id="1801765"/>
    <lineage>
        <taxon>Bacteria</taxon>
        <taxon>Candidatus Nomuraibacteriota</taxon>
    </lineage>
</organism>
<dbReference type="AlphaFoldDB" id="A0A1F6X0U8"/>
<accession>A0A1F6X0U8</accession>
<gene>
    <name evidence="1" type="ORF">A2995_00580</name>
</gene>